<dbReference type="PANTHER" id="PTHR15657">
    <property type="entry name" value="THYROID TRANSCRIPTION FACTOR 1-ASSOCIATED PROTEIN 26"/>
    <property type="match status" value="1"/>
</dbReference>
<gene>
    <name evidence="2" type="primary">Hypp1721</name>
    <name evidence="2" type="ORF">BLAG_LOCUS14934</name>
</gene>
<protein>
    <submittedName>
        <fullName evidence="2">Hypp1721 protein</fullName>
    </submittedName>
</protein>
<dbReference type="GO" id="GO:0005634">
    <property type="term" value="C:nucleus"/>
    <property type="evidence" value="ECO:0007669"/>
    <property type="project" value="TreeGrafter"/>
</dbReference>
<evidence type="ECO:0000313" key="3">
    <source>
        <dbReference type="Proteomes" id="UP000838412"/>
    </source>
</evidence>
<keyword evidence="3" id="KW-1185">Reference proteome</keyword>
<feature type="compositionally biased region" description="Gly residues" evidence="1">
    <location>
        <begin position="83"/>
        <end position="96"/>
    </location>
</feature>
<accession>A0A8K0ELW5</accession>
<name>A0A8K0ELW5_BRALA</name>
<evidence type="ECO:0000256" key="1">
    <source>
        <dbReference type="SAM" id="MobiDB-lite"/>
    </source>
</evidence>
<dbReference type="OrthoDB" id="5377144at2759"/>
<dbReference type="Pfam" id="PF08524">
    <property type="entry name" value="rRNA_processing"/>
    <property type="match status" value="1"/>
</dbReference>
<dbReference type="PANTHER" id="PTHR15657:SF1">
    <property type="entry name" value="THYROID TRANSCRIPTION FACTOR 1-ASSOCIATED PROTEIN 26"/>
    <property type="match status" value="1"/>
</dbReference>
<sequence length="191" mass="21876">MASEEAKLPVLRSKGTFVGGKRKSFKTRSKKWKAEAAKKDFIGNKAEGQGFADRRKKKVMYEYRKLLNKERKKGGATTTAGIAGQGKGYTEQGGDGNTQRTGQEQKRFKKKPFTAFSKEQQEFKRKQAEKEQGIKEAEQRREERIKAAAKHNKERWKRHVQLGKVNKKGQPVMANRIEFLLNKIQKETSST</sequence>
<evidence type="ECO:0000313" key="2">
    <source>
        <dbReference type="EMBL" id="CAH1256772.1"/>
    </source>
</evidence>
<dbReference type="AlphaFoldDB" id="A0A8K0ELW5"/>
<feature type="region of interest" description="Disordered" evidence="1">
    <location>
        <begin position="71"/>
        <end position="156"/>
    </location>
</feature>
<dbReference type="EMBL" id="OV696688">
    <property type="protein sequence ID" value="CAH1256772.1"/>
    <property type="molecule type" value="Genomic_DNA"/>
</dbReference>
<dbReference type="InterPro" id="IPR013730">
    <property type="entry name" value="Fyv7/TAP26"/>
</dbReference>
<feature type="compositionally biased region" description="Basic and acidic residues" evidence="1">
    <location>
        <begin position="119"/>
        <end position="146"/>
    </location>
</feature>
<organism evidence="2 3">
    <name type="scientific">Branchiostoma lanceolatum</name>
    <name type="common">Common lancelet</name>
    <name type="synonym">Amphioxus lanceolatum</name>
    <dbReference type="NCBI Taxonomy" id="7740"/>
    <lineage>
        <taxon>Eukaryota</taxon>
        <taxon>Metazoa</taxon>
        <taxon>Chordata</taxon>
        <taxon>Cephalochordata</taxon>
        <taxon>Leptocardii</taxon>
        <taxon>Amphioxiformes</taxon>
        <taxon>Branchiostomatidae</taxon>
        <taxon>Branchiostoma</taxon>
    </lineage>
</organism>
<feature type="compositionally biased region" description="Basic residues" evidence="1">
    <location>
        <begin position="147"/>
        <end position="156"/>
    </location>
</feature>
<proteinExistence type="predicted"/>
<dbReference type="Proteomes" id="UP000838412">
    <property type="component" value="Chromosome 3"/>
</dbReference>
<reference evidence="2" key="1">
    <citation type="submission" date="2022-01" db="EMBL/GenBank/DDBJ databases">
        <authorList>
            <person name="Braso-Vives M."/>
        </authorList>
    </citation>
    <scope>NUCLEOTIDE SEQUENCE</scope>
</reference>